<protein>
    <submittedName>
        <fullName evidence="1">Uncharacterized protein</fullName>
    </submittedName>
</protein>
<gene>
    <name evidence="1" type="ORF">S01H1_81698</name>
</gene>
<organism evidence="1">
    <name type="scientific">marine sediment metagenome</name>
    <dbReference type="NCBI Taxonomy" id="412755"/>
    <lineage>
        <taxon>unclassified sequences</taxon>
        <taxon>metagenomes</taxon>
        <taxon>ecological metagenomes</taxon>
    </lineage>
</organism>
<reference evidence="1" key="1">
    <citation type="journal article" date="2014" name="Front. Microbiol.">
        <title>High frequency of phylogenetically diverse reductive dehalogenase-homologous genes in deep subseafloor sedimentary metagenomes.</title>
        <authorList>
            <person name="Kawai M."/>
            <person name="Futagami T."/>
            <person name="Toyoda A."/>
            <person name="Takaki Y."/>
            <person name="Nishi S."/>
            <person name="Hori S."/>
            <person name="Arai W."/>
            <person name="Tsubouchi T."/>
            <person name="Morono Y."/>
            <person name="Uchiyama I."/>
            <person name="Ito T."/>
            <person name="Fujiyama A."/>
            <person name="Inagaki F."/>
            <person name="Takami H."/>
        </authorList>
    </citation>
    <scope>NUCLEOTIDE SEQUENCE</scope>
    <source>
        <strain evidence="1">Expedition CK06-06</strain>
    </source>
</reference>
<proteinExistence type="predicted"/>
<dbReference type="AlphaFoldDB" id="X0XMY9"/>
<accession>X0XMY9</accession>
<evidence type="ECO:0000313" key="1">
    <source>
        <dbReference type="EMBL" id="GAG44524.1"/>
    </source>
</evidence>
<name>X0XMY9_9ZZZZ</name>
<dbReference type="EMBL" id="BARS01055318">
    <property type="protein sequence ID" value="GAG44524.1"/>
    <property type="molecule type" value="Genomic_DNA"/>
</dbReference>
<comment type="caution">
    <text evidence="1">The sequence shown here is derived from an EMBL/GenBank/DDBJ whole genome shotgun (WGS) entry which is preliminary data.</text>
</comment>
<sequence length="85" mass="9819">LAICNNKGFHVTFKNGWTVSVQFGAGNYCDNYEDMDYTPESPKESDNAEVWCFNKNGKNYPEDPLSHQTPEDILKLMNKISRKRK</sequence>
<feature type="non-terminal residue" evidence="1">
    <location>
        <position position="1"/>
    </location>
</feature>